<dbReference type="InterPro" id="IPR001915">
    <property type="entry name" value="Peptidase_M48"/>
</dbReference>
<evidence type="ECO:0000256" key="4">
    <source>
        <dbReference type="ARBA" id="ARBA00022801"/>
    </source>
</evidence>
<dbReference type="RefSeq" id="WP_264600785.1">
    <property type="nucleotide sequence ID" value="NZ_JAOQNS010000003.1"/>
</dbReference>
<dbReference type="Pfam" id="PF01435">
    <property type="entry name" value="Peptidase_M48"/>
    <property type="match status" value="1"/>
</dbReference>
<feature type="domain" description="LysM" evidence="7">
    <location>
        <begin position="436"/>
        <end position="485"/>
    </location>
</feature>
<gene>
    <name evidence="8" type="ORF">M2319_001458</name>
</gene>
<dbReference type="PANTHER" id="PTHR22726">
    <property type="entry name" value="METALLOENDOPEPTIDASE OMA1"/>
    <property type="match status" value="1"/>
</dbReference>
<evidence type="ECO:0000256" key="1">
    <source>
        <dbReference type="ARBA" id="ARBA00001947"/>
    </source>
</evidence>
<comment type="cofactor">
    <cofactor evidence="1">
        <name>Zn(2+)</name>
        <dbReference type="ChEBI" id="CHEBI:29105"/>
    </cofactor>
</comment>
<name>A0ABT3H9Q6_9HYPH</name>
<dbReference type="InterPro" id="IPR018392">
    <property type="entry name" value="LysM"/>
</dbReference>
<dbReference type="GO" id="GO:0008233">
    <property type="term" value="F:peptidase activity"/>
    <property type="evidence" value="ECO:0007669"/>
    <property type="project" value="UniProtKB-KW"/>
</dbReference>
<evidence type="ECO:0000259" key="7">
    <source>
        <dbReference type="PROSITE" id="PS51782"/>
    </source>
</evidence>
<dbReference type="CDD" id="cd07324">
    <property type="entry name" value="M48C_Oma1-like"/>
    <property type="match status" value="1"/>
</dbReference>
<comment type="caution">
    <text evidence="8">The sequence shown here is derived from an EMBL/GenBank/DDBJ whole genome shotgun (WGS) entry which is preliminary data.</text>
</comment>
<keyword evidence="9" id="KW-1185">Reference proteome</keyword>
<dbReference type="PANTHER" id="PTHR22726:SF1">
    <property type="entry name" value="METALLOENDOPEPTIDASE OMA1, MITOCHONDRIAL"/>
    <property type="match status" value="1"/>
</dbReference>
<keyword evidence="4" id="KW-0378">Hydrolase</keyword>
<dbReference type="GO" id="GO:0006508">
    <property type="term" value="P:proteolysis"/>
    <property type="evidence" value="ECO:0007669"/>
    <property type="project" value="UniProtKB-KW"/>
</dbReference>
<evidence type="ECO:0000256" key="3">
    <source>
        <dbReference type="ARBA" id="ARBA00022723"/>
    </source>
</evidence>
<evidence type="ECO:0000313" key="9">
    <source>
        <dbReference type="Proteomes" id="UP001209755"/>
    </source>
</evidence>
<dbReference type="PROSITE" id="PS51782">
    <property type="entry name" value="LYSM"/>
    <property type="match status" value="1"/>
</dbReference>
<dbReference type="EMBL" id="JAOQNS010000003">
    <property type="protein sequence ID" value="MCW2307136.1"/>
    <property type="molecule type" value="Genomic_DNA"/>
</dbReference>
<evidence type="ECO:0000256" key="6">
    <source>
        <dbReference type="ARBA" id="ARBA00023049"/>
    </source>
</evidence>
<dbReference type="InterPro" id="IPR051156">
    <property type="entry name" value="Mito/Outer_Membr_Metalloprot"/>
</dbReference>
<keyword evidence="3" id="KW-0479">Metal-binding</keyword>
<protein>
    <submittedName>
        <fullName evidence="8">Zn-dependent protease</fullName>
    </submittedName>
</protein>
<dbReference type="Gene3D" id="3.30.2010.10">
    <property type="entry name" value="Metalloproteases ('zincins'), catalytic domain"/>
    <property type="match status" value="1"/>
</dbReference>
<evidence type="ECO:0000313" key="8">
    <source>
        <dbReference type="EMBL" id="MCW2307136.1"/>
    </source>
</evidence>
<sequence>MTTGGTTWQKLLRLGAVLTLVAATAGCQFFSRGVTISDPVIDTPGPPTGESTIGAREHPRVVAAYGGVYEDRGAERAIARMVGRLVAASDNPSQSYRITILNSPVVNAFALPGGYLYVTRGLLALANDSAELAAVISHEMAHVTAHHAIARLKRAEATAVVSRVVANVVDDPERQKEALASAKLSFARFSQIQELEADAVGVKTLSKAGYDPYAASRFLKAMAEFSNVVSARGSGDQPDFLSSHPTTPERIVKARNAARAINAPGFGERGRDAYLNSLNGMLYGDDPREGFIRGRSFLHAGLGIAFTVPGGFALENSKEAVLASNGSGTALRFDGTNVPASMSLADYLRSGWVNGLISESVRDTEIAGQPAATASAVAEGWSFRIAALRANGATYRFIFATREPTQAFDLSFHTTISSFRMLSGRERAELRPLRVRIVTARQGDSIDRMAARMAGIAPDRRAELFKVLNGLDDDSELQAGMLVKIIAE</sequence>
<keyword evidence="5" id="KW-0862">Zinc</keyword>
<accession>A0ABT3H9Q6</accession>
<organism evidence="8 9">
    <name type="scientific">Rhodobium gokarnense</name>
    <dbReference type="NCBI Taxonomy" id="364296"/>
    <lineage>
        <taxon>Bacteria</taxon>
        <taxon>Pseudomonadati</taxon>
        <taxon>Pseudomonadota</taxon>
        <taxon>Alphaproteobacteria</taxon>
        <taxon>Hyphomicrobiales</taxon>
        <taxon>Rhodobiaceae</taxon>
        <taxon>Rhodobium</taxon>
    </lineage>
</organism>
<evidence type="ECO:0000256" key="2">
    <source>
        <dbReference type="ARBA" id="ARBA00022670"/>
    </source>
</evidence>
<proteinExistence type="predicted"/>
<evidence type="ECO:0000256" key="5">
    <source>
        <dbReference type="ARBA" id="ARBA00022833"/>
    </source>
</evidence>
<keyword evidence="2 8" id="KW-0645">Protease</keyword>
<reference evidence="9" key="1">
    <citation type="submission" date="2023-07" db="EMBL/GenBank/DDBJ databases">
        <title>Genome sequencing of Purple Non-Sulfur Bacteria from various extreme environments.</title>
        <authorList>
            <person name="Mayer M."/>
        </authorList>
    </citation>
    <scope>NUCLEOTIDE SEQUENCE [LARGE SCALE GENOMIC DNA]</scope>
    <source>
        <strain evidence="9">DSM 17935</strain>
    </source>
</reference>
<keyword evidence="6" id="KW-0482">Metalloprotease</keyword>
<dbReference type="Proteomes" id="UP001209755">
    <property type="component" value="Unassembled WGS sequence"/>
</dbReference>